<sequence>TKASLMRTNNSSDAWDRRIGCLFQCSHPTLWKFIDKLRDEEDSAIRTKILHANTGQSIQKKKYQHLDQRLLNLVLNPHTDIIDQINNLAHNISLK</sequence>
<reference evidence="1" key="1">
    <citation type="submission" date="2021-02" db="EMBL/GenBank/DDBJ databases">
        <authorList>
            <person name="Nowell W R."/>
        </authorList>
    </citation>
    <scope>NUCLEOTIDE SEQUENCE</scope>
</reference>
<name>A0A815ZX99_9BILA</name>
<evidence type="ECO:0000313" key="3">
    <source>
        <dbReference type="Proteomes" id="UP000663829"/>
    </source>
</evidence>
<dbReference type="Proteomes" id="UP000681722">
    <property type="component" value="Unassembled WGS sequence"/>
</dbReference>
<dbReference type="OrthoDB" id="10062872at2759"/>
<dbReference type="EMBL" id="CAJOBC010099548">
    <property type="protein sequence ID" value="CAF4461363.1"/>
    <property type="molecule type" value="Genomic_DNA"/>
</dbReference>
<dbReference type="Proteomes" id="UP000663829">
    <property type="component" value="Unassembled WGS sequence"/>
</dbReference>
<dbReference type="EMBL" id="CAJNOQ010033416">
    <property type="protein sequence ID" value="CAF1589877.1"/>
    <property type="molecule type" value="Genomic_DNA"/>
</dbReference>
<keyword evidence="3" id="KW-1185">Reference proteome</keyword>
<proteinExistence type="predicted"/>
<gene>
    <name evidence="1" type="ORF">GPM918_LOCUS41680</name>
    <name evidence="2" type="ORF">SRO942_LOCUS42772</name>
</gene>
<feature type="non-terminal residue" evidence="1">
    <location>
        <position position="1"/>
    </location>
</feature>
<organism evidence="1 3">
    <name type="scientific">Didymodactylos carnosus</name>
    <dbReference type="NCBI Taxonomy" id="1234261"/>
    <lineage>
        <taxon>Eukaryota</taxon>
        <taxon>Metazoa</taxon>
        <taxon>Spiralia</taxon>
        <taxon>Gnathifera</taxon>
        <taxon>Rotifera</taxon>
        <taxon>Eurotatoria</taxon>
        <taxon>Bdelloidea</taxon>
        <taxon>Philodinida</taxon>
        <taxon>Philodinidae</taxon>
        <taxon>Didymodactylos</taxon>
    </lineage>
</organism>
<dbReference type="AlphaFoldDB" id="A0A815ZX99"/>
<accession>A0A815ZX99</accession>
<protein>
    <submittedName>
        <fullName evidence="1">Uncharacterized protein</fullName>
    </submittedName>
</protein>
<evidence type="ECO:0000313" key="2">
    <source>
        <dbReference type="EMBL" id="CAF4461363.1"/>
    </source>
</evidence>
<comment type="caution">
    <text evidence="1">The sequence shown here is derived from an EMBL/GenBank/DDBJ whole genome shotgun (WGS) entry which is preliminary data.</text>
</comment>
<evidence type="ECO:0000313" key="1">
    <source>
        <dbReference type="EMBL" id="CAF1589877.1"/>
    </source>
</evidence>